<gene>
    <name evidence="2" type="ORF">SAMN06265360_1299</name>
</gene>
<sequence length="119" mass="13432">MTEGKRQQGLEMMRQVYGWDVQDGPGEFFAQTVDHLFGEIWTRQGLSVRDRRLLLLGALAAQGLDDVAEIQAQAALGNEELDGEQLREVALFLTHYVGWPLGTKLNMTIERMLGKNERS</sequence>
<evidence type="ECO:0000259" key="1">
    <source>
        <dbReference type="Pfam" id="PF02627"/>
    </source>
</evidence>
<keyword evidence="3" id="KW-1185">Reference proteome</keyword>
<name>A0A239A107_9PSEU</name>
<dbReference type="GO" id="GO:0051920">
    <property type="term" value="F:peroxiredoxin activity"/>
    <property type="evidence" value="ECO:0007669"/>
    <property type="project" value="InterPro"/>
</dbReference>
<accession>A0A239A107</accession>
<dbReference type="EMBL" id="FZNW01000029">
    <property type="protein sequence ID" value="SNR89366.1"/>
    <property type="molecule type" value="Genomic_DNA"/>
</dbReference>
<evidence type="ECO:0000313" key="3">
    <source>
        <dbReference type="Proteomes" id="UP000198348"/>
    </source>
</evidence>
<dbReference type="InterPro" id="IPR029032">
    <property type="entry name" value="AhpD-like"/>
</dbReference>
<proteinExistence type="predicted"/>
<dbReference type="OrthoDB" id="9802489at2"/>
<dbReference type="Proteomes" id="UP000198348">
    <property type="component" value="Unassembled WGS sequence"/>
</dbReference>
<dbReference type="InterPro" id="IPR052512">
    <property type="entry name" value="4CMD/NDH-1_regulator"/>
</dbReference>
<dbReference type="Pfam" id="PF02627">
    <property type="entry name" value="CMD"/>
    <property type="match status" value="1"/>
</dbReference>
<evidence type="ECO:0000313" key="2">
    <source>
        <dbReference type="EMBL" id="SNR89366.1"/>
    </source>
</evidence>
<dbReference type="PANTHER" id="PTHR33570:SF2">
    <property type="entry name" value="CARBOXYMUCONOLACTONE DECARBOXYLASE-LIKE DOMAIN-CONTAINING PROTEIN"/>
    <property type="match status" value="1"/>
</dbReference>
<dbReference type="Gene3D" id="1.20.1290.10">
    <property type="entry name" value="AhpD-like"/>
    <property type="match status" value="1"/>
</dbReference>
<protein>
    <submittedName>
        <fullName evidence="2">4-carboxymuconolactone decarboxylase</fullName>
    </submittedName>
</protein>
<dbReference type="PANTHER" id="PTHR33570">
    <property type="entry name" value="4-CARBOXYMUCONOLACTONE DECARBOXYLASE FAMILY PROTEIN"/>
    <property type="match status" value="1"/>
</dbReference>
<dbReference type="SUPFAM" id="SSF69118">
    <property type="entry name" value="AhpD-like"/>
    <property type="match status" value="1"/>
</dbReference>
<dbReference type="InterPro" id="IPR003779">
    <property type="entry name" value="CMD-like"/>
</dbReference>
<dbReference type="RefSeq" id="WP_089303266.1">
    <property type="nucleotide sequence ID" value="NZ_FZNW01000029.1"/>
</dbReference>
<feature type="domain" description="Carboxymuconolactone decarboxylase-like" evidence="1">
    <location>
        <begin position="27"/>
        <end position="100"/>
    </location>
</feature>
<organism evidence="2 3">
    <name type="scientific">Haloechinothrix alba</name>
    <dbReference type="NCBI Taxonomy" id="664784"/>
    <lineage>
        <taxon>Bacteria</taxon>
        <taxon>Bacillati</taxon>
        <taxon>Actinomycetota</taxon>
        <taxon>Actinomycetes</taxon>
        <taxon>Pseudonocardiales</taxon>
        <taxon>Pseudonocardiaceae</taxon>
        <taxon>Haloechinothrix</taxon>
    </lineage>
</organism>
<reference evidence="2 3" key="1">
    <citation type="submission" date="2017-06" db="EMBL/GenBank/DDBJ databases">
        <authorList>
            <person name="Kim H.J."/>
            <person name="Triplett B.A."/>
        </authorList>
    </citation>
    <scope>NUCLEOTIDE SEQUENCE [LARGE SCALE GENOMIC DNA]</scope>
    <source>
        <strain evidence="2 3">DSM 45207</strain>
    </source>
</reference>
<dbReference type="AlphaFoldDB" id="A0A239A107"/>